<sequence>MDEKYLEETLVNDLLEAKGAKRGTLVQKRNSTQQKKKRKMTNNEKAEKDEEADEKYKEENGKWPNSLDYSLIYENKTEIIKIQDIWNDKQNGSKVRHISIRGKAGSGKNESSEDIENHWSKILNTLHIPQWDTNDAKHIMHSMNGLLLLDGFAEIANEIEKKNLIYKNGFYITLPMKTDLLIKKLNENPISEPNEEMIQYVEYIKCHIMKIIDFLHEKHTFNTNFFLKN</sequence>
<dbReference type="AlphaFoldDB" id="X6N792"/>
<dbReference type="EMBL" id="ASPP01011226">
    <property type="protein sequence ID" value="ETO21871.1"/>
    <property type="molecule type" value="Genomic_DNA"/>
</dbReference>
<evidence type="ECO:0000313" key="3">
    <source>
        <dbReference type="Proteomes" id="UP000023152"/>
    </source>
</evidence>
<proteinExistence type="predicted"/>
<name>X6N792_RETFI</name>
<feature type="compositionally biased region" description="Basic and acidic residues" evidence="1">
    <location>
        <begin position="41"/>
        <end position="60"/>
    </location>
</feature>
<protein>
    <submittedName>
        <fullName evidence="2">Uncharacterized protein</fullName>
    </submittedName>
</protein>
<reference evidence="2 3" key="1">
    <citation type="journal article" date="2013" name="Curr. Biol.">
        <title>The Genome of the Foraminiferan Reticulomyxa filosa.</title>
        <authorList>
            <person name="Glockner G."/>
            <person name="Hulsmann N."/>
            <person name="Schleicher M."/>
            <person name="Noegel A.A."/>
            <person name="Eichinger L."/>
            <person name="Gallinger C."/>
            <person name="Pawlowski J."/>
            <person name="Sierra R."/>
            <person name="Euteneuer U."/>
            <person name="Pillet L."/>
            <person name="Moustafa A."/>
            <person name="Platzer M."/>
            <person name="Groth M."/>
            <person name="Szafranski K."/>
            <person name="Schliwa M."/>
        </authorList>
    </citation>
    <scope>NUCLEOTIDE SEQUENCE [LARGE SCALE GENOMIC DNA]</scope>
</reference>
<gene>
    <name evidence="2" type="ORF">RFI_15332</name>
</gene>
<organism evidence="2 3">
    <name type="scientific">Reticulomyxa filosa</name>
    <dbReference type="NCBI Taxonomy" id="46433"/>
    <lineage>
        <taxon>Eukaryota</taxon>
        <taxon>Sar</taxon>
        <taxon>Rhizaria</taxon>
        <taxon>Retaria</taxon>
        <taxon>Foraminifera</taxon>
        <taxon>Monothalamids</taxon>
        <taxon>Reticulomyxidae</taxon>
        <taxon>Reticulomyxa</taxon>
    </lineage>
</organism>
<feature type="non-terminal residue" evidence="2">
    <location>
        <position position="229"/>
    </location>
</feature>
<keyword evidence="3" id="KW-1185">Reference proteome</keyword>
<evidence type="ECO:0000256" key="1">
    <source>
        <dbReference type="SAM" id="MobiDB-lite"/>
    </source>
</evidence>
<dbReference type="Proteomes" id="UP000023152">
    <property type="component" value="Unassembled WGS sequence"/>
</dbReference>
<evidence type="ECO:0000313" key="2">
    <source>
        <dbReference type="EMBL" id="ETO21871.1"/>
    </source>
</evidence>
<accession>X6N792</accession>
<feature type="region of interest" description="Disordered" evidence="1">
    <location>
        <begin position="21"/>
        <end position="60"/>
    </location>
</feature>
<comment type="caution">
    <text evidence="2">The sequence shown here is derived from an EMBL/GenBank/DDBJ whole genome shotgun (WGS) entry which is preliminary data.</text>
</comment>